<protein>
    <submittedName>
        <fullName evidence="2">Uncharacterized protein</fullName>
    </submittedName>
</protein>
<proteinExistence type="predicted"/>
<keyword evidence="1" id="KW-0472">Membrane</keyword>
<reference evidence="2" key="1">
    <citation type="journal article" date="2012" name="Nature">
        <title>The tomato genome sequence provides insights into fleshy fruit evolution.</title>
        <authorList>
            <consortium name="Tomato Genome Consortium"/>
        </authorList>
    </citation>
    <scope>NUCLEOTIDE SEQUENCE [LARGE SCALE GENOMIC DNA]</scope>
    <source>
        <strain evidence="2">cv. Heinz 1706</strain>
    </source>
</reference>
<dbReference type="InParanoid" id="A0A3Q7IBQ8"/>
<dbReference type="EnsemblPlants" id="Solyc10g009120.2.1">
    <property type="protein sequence ID" value="Solyc10g009120.2.1.1"/>
    <property type="gene ID" value="Solyc10g009120.2"/>
</dbReference>
<keyword evidence="1" id="KW-0812">Transmembrane</keyword>
<dbReference type="Gramene" id="Solyc10g009120.2.1">
    <property type="protein sequence ID" value="Solyc10g009120.2.1.1"/>
    <property type="gene ID" value="Solyc10g009120.2"/>
</dbReference>
<dbReference type="Proteomes" id="UP000004994">
    <property type="component" value="Chromosome 10"/>
</dbReference>
<reference evidence="2" key="2">
    <citation type="submission" date="2019-01" db="UniProtKB">
        <authorList>
            <consortium name="EnsemblPlants"/>
        </authorList>
    </citation>
    <scope>IDENTIFICATION</scope>
    <source>
        <strain evidence="2">cv. Heinz 1706</strain>
    </source>
</reference>
<evidence type="ECO:0000256" key="1">
    <source>
        <dbReference type="SAM" id="Phobius"/>
    </source>
</evidence>
<keyword evidence="3" id="KW-1185">Reference proteome</keyword>
<evidence type="ECO:0000313" key="2">
    <source>
        <dbReference type="EnsemblPlants" id="Solyc10g009120.2.1.1"/>
    </source>
</evidence>
<dbReference type="PaxDb" id="4081-Solyc10g009120.1.1"/>
<keyword evidence="1" id="KW-1133">Transmembrane helix</keyword>
<accession>A0A3Q7IBQ8</accession>
<dbReference type="AlphaFoldDB" id="A0A3Q7IBQ8"/>
<organism evidence="2">
    <name type="scientific">Solanum lycopersicum</name>
    <name type="common">Tomato</name>
    <name type="synonym">Lycopersicon esculentum</name>
    <dbReference type="NCBI Taxonomy" id="4081"/>
    <lineage>
        <taxon>Eukaryota</taxon>
        <taxon>Viridiplantae</taxon>
        <taxon>Streptophyta</taxon>
        <taxon>Embryophyta</taxon>
        <taxon>Tracheophyta</taxon>
        <taxon>Spermatophyta</taxon>
        <taxon>Magnoliopsida</taxon>
        <taxon>eudicotyledons</taxon>
        <taxon>Gunneridae</taxon>
        <taxon>Pentapetalae</taxon>
        <taxon>asterids</taxon>
        <taxon>lamiids</taxon>
        <taxon>Solanales</taxon>
        <taxon>Solanaceae</taxon>
        <taxon>Solanoideae</taxon>
        <taxon>Solaneae</taxon>
        <taxon>Solanum</taxon>
        <taxon>Solanum subgen. Lycopersicon</taxon>
    </lineage>
</organism>
<name>A0A3Q7IBQ8_SOLLC</name>
<feature type="transmembrane region" description="Helical" evidence="1">
    <location>
        <begin position="48"/>
        <end position="68"/>
    </location>
</feature>
<evidence type="ECO:0000313" key="3">
    <source>
        <dbReference type="Proteomes" id="UP000004994"/>
    </source>
</evidence>
<sequence length="69" mass="8638">METTALQNQIDLFFFLLQKRVKIDQPFLILTSAVINRRRRRRQQQRRWLFSFLSSIYLILYTFFFPFLF</sequence>